<dbReference type="Proteomes" id="UP001370100">
    <property type="component" value="Unassembled WGS sequence"/>
</dbReference>
<proteinExistence type="predicted"/>
<feature type="compositionally biased region" description="Polar residues" evidence="1">
    <location>
        <begin position="97"/>
        <end position="107"/>
    </location>
</feature>
<dbReference type="RefSeq" id="WP_337712355.1">
    <property type="nucleotide sequence ID" value="NZ_JBBEGL010000002.1"/>
</dbReference>
<evidence type="ECO:0008006" key="4">
    <source>
        <dbReference type="Google" id="ProtNLM"/>
    </source>
</evidence>
<feature type="region of interest" description="Disordered" evidence="1">
    <location>
        <begin position="45"/>
        <end position="107"/>
    </location>
</feature>
<accession>A0ABU8N1M9</accession>
<organism evidence="2 3">
    <name type="scientific">Actinomycetospora aeridis</name>
    <dbReference type="NCBI Taxonomy" id="3129231"/>
    <lineage>
        <taxon>Bacteria</taxon>
        <taxon>Bacillati</taxon>
        <taxon>Actinomycetota</taxon>
        <taxon>Actinomycetes</taxon>
        <taxon>Pseudonocardiales</taxon>
        <taxon>Pseudonocardiaceae</taxon>
        <taxon>Actinomycetospora</taxon>
    </lineage>
</organism>
<evidence type="ECO:0000256" key="1">
    <source>
        <dbReference type="SAM" id="MobiDB-lite"/>
    </source>
</evidence>
<feature type="compositionally biased region" description="Low complexity" evidence="1">
    <location>
        <begin position="58"/>
        <end position="87"/>
    </location>
</feature>
<name>A0ABU8N1M9_9PSEU</name>
<dbReference type="EMBL" id="JBBEGL010000002">
    <property type="protein sequence ID" value="MEJ2885855.1"/>
    <property type="molecule type" value="Genomic_DNA"/>
</dbReference>
<protein>
    <recommendedName>
        <fullName evidence="4">Secreted protein</fullName>
    </recommendedName>
</protein>
<sequence>MDAVRACLSAVIGAVLIGAVLVLTGQADSAVTAVVPLADPVPQAPLVAGPPPEVRVSAAPAPTSSTTARPTTTRRTTTTTTTTSADAATDEPDDRCTNQIDYASDPRSNAEINSIGEQTGRCPRPLTASELANPGELALEACVEQTGMTREECIADAAAGNAN</sequence>
<evidence type="ECO:0000313" key="2">
    <source>
        <dbReference type="EMBL" id="MEJ2885855.1"/>
    </source>
</evidence>
<comment type="caution">
    <text evidence="2">The sequence shown here is derived from an EMBL/GenBank/DDBJ whole genome shotgun (WGS) entry which is preliminary data.</text>
</comment>
<reference evidence="2 3" key="1">
    <citation type="submission" date="2024-03" db="EMBL/GenBank/DDBJ databases">
        <title>Actinomycetospora sp. OC33-EN06, a novel actinomycete isolated from wild orchid (Aerides multiflora).</title>
        <authorList>
            <person name="Suriyachadkun C."/>
        </authorList>
    </citation>
    <scope>NUCLEOTIDE SEQUENCE [LARGE SCALE GENOMIC DNA]</scope>
    <source>
        <strain evidence="2 3">OC33-EN06</strain>
    </source>
</reference>
<gene>
    <name evidence="2" type="ORF">WCD41_05295</name>
</gene>
<evidence type="ECO:0000313" key="3">
    <source>
        <dbReference type="Proteomes" id="UP001370100"/>
    </source>
</evidence>
<keyword evidence="3" id="KW-1185">Reference proteome</keyword>